<keyword evidence="1" id="KW-0805">Transcription regulation</keyword>
<keyword evidence="4" id="KW-0804">Transcription</keyword>
<dbReference type="GO" id="GO:0008289">
    <property type="term" value="F:lipid binding"/>
    <property type="evidence" value="ECO:0007669"/>
    <property type="project" value="InterPro"/>
</dbReference>
<evidence type="ECO:0000313" key="8">
    <source>
        <dbReference type="Proteomes" id="UP001457282"/>
    </source>
</evidence>
<dbReference type="Pfam" id="PF25797">
    <property type="entry name" value="PDF2_C"/>
    <property type="match status" value="1"/>
</dbReference>
<dbReference type="InterPro" id="IPR057993">
    <property type="entry name" value="HD-Zip_IV_C"/>
</dbReference>
<evidence type="ECO:0000256" key="5">
    <source>
        <dbReference type="ARBA" id="ARBA00023242"/>
    </source>
</evidence>
<name>A0AAW1Y576_RUBAR</name>
<dbReference type="EMBL" id="JBEDUW010000002">
    <property type="protein sequence ID" value="KAK9942887.1"/>
    <property type="molecule type" value="Genomic_DNA"/>
</dbReference>
<keyword evidence="8" id="KW-1185">Reference proteome</keyword>
<dbReference type="InterPro" id="IPR002913">
    <property type="entry name" value="START_lipid-bd_dom"/>
</dbReference>
<proteinExistence type="predicted"/>
<protein>
    <recommendedName>
        <fullName evidence="6">START domain-containing protein</fullName>
    </recommendedName>
</protein>
<evidence type="ECO:0000256" key="1">
    <source>
        <dbReference type="ARBA" id="ARBA00023015"/>
    </source>
</evidence>
<comment type="caution">
    <text evidence="7">The sequence shown here is derived from an EMBL/GenBank/DDBJ whole genome shotgun (WGS) entry which is preliminary data.</text>
</comment>
<sequence>MPTSTECQSSLMSSDNLPGPAHDLVGVNTDHITGIVTKAKDELLLMATVGYPLWISSSSSNNSIHPETLNYGEYLRVFQRGGPAPYFRYEASRHSATIHLNPTTIVHILMDVSQWLPVFCSMVTNAKTFEVLSRGKEESYKKQKQVMSAEFLVATPNVPTREVQFIRYSHQQLDGILIVVDVSVDELQSIPRPSVRSICRRRPSGCLIRDLQNGYSFVTCMENIDVRKKENDLHAKFKHFVESGFAFGAQRLMSTLQRQAERFLYSMGINTLPGDTVITAQGRRSLATMANTMMVNFCNDICNSTHDHWSTSNKTIGRPMEVKTNKRRGDHGKPPGLNLTIGCTVLHLSHHT</sequence>
<reference evidence="7 8" key="1">
    <citation type="journal article" date="2023" name="G3 (Bethesda)">
        <title>A chromosome-length genome assembly and annotation of blackberry (Rubus argutus, cv. 'Hillquist').</title>
        <authorList>
            <person name="Bruna T."/>
            <person name="Aryal R."/>
            <person name="Dudchenko O."/>
            <person name="Sargent D.J."/>
            <person name="Mead D."/>
            <person name="Buti M."/>
            <person name="Cavallini A."/>
            <person name="Hytonen T."/>
            <person name="Andres J."/>
            <person name="Pham M."/>
            <person name="Weisz D."/>
            <person name="Mascagni F."/>
            <person name="Usai G."/>
            <person name="Natali L."/>
            <person name="Bassil N."/>
            <person name="Fernandez G.E."/>
            <person name="Lomsadze A."/>
            <person name="Armour M."/>
            <person name="Olukolu B."/>
            <person name="Poorten T."/>
            <person name="Britton C."/>
            <person name="Davik J."/>
            <person name="Ashrafi H."/>
            <person name="Aiden E.L."/>
            <person name="Borodovsky M."/>
            <person name="Worthington M."/>
        </authorList>
    </citation>
    <scope>NUCLEOTIDE SEQUENCE [LARGE SCALE GENOMIC DNA]</scope>
    <source>
        <strain evidence="7">PI 553951</strain>
    </source>
</reference>
<keyword evidence="2" id="KW-0238">DNA-binding</keyword>
<gene>
    <name evidence="7" type="ORF">M0R45_008530</name>
</gene>
<accession>A0AAW1Y576</accession>
<keyword evidence="3" id="KW-0371">Homeobox</keyword>
<dbReference type="PROSITE" id="PS50848">
    <property type="entry name" value="START"/>
    <property type="match status" value="1"/>
</dbReference>
<evidence type="ECO:0000256" key="2">
    <source>
        <dbReference type="ARBA" id="ARBA00023125"/>
    </source>
</evidence>
<evidence type="ECO:0000256" key="4">
    <source>
        <dbReference type="ARBA" id="ARBA00023163"/>
    </source>
</evidence>
<feature type="domain" description="START" evidence="6">
    <location>
        <begin position="25"/>
        <end position="265"/>
    </location>
</feature>
<dbReference type="InterPro" id="IPR023393">
    <property type="entry name" value="START-like_dom_sf"/>
</dbReference>
<dbReference type="Pfam" id="PF01852">
    <property type="entry name" value="START"/>
    <property type="match status" value="1"/>
</dbReference>
<dbReference type="SUPFAM" id="SSF55961">
    <property type="entry name" value="Bet v1-like"/>
    <property type="match status" value="1"/>
</dbReference>
<dbReference type="AlphaFoldDB" id="A0AAW1Y576"/>
<dbReference type="InterPro" id="IPR042160">
    <property type="entry name" value="HD-Zip_IV"/>
</dbReference>
<evidence type="ECO:0000313" key="7">
    <source>
        <dbReference type="EMBL" id="KAK9942887.1"/>
    </source>
</evidence>
<evidence type="ECO:0000259" key="6">
    <source>
        <dbReference type="PROSITE" id="PS50848"/>
    </source>
</evidence>
<evidence type="ECO:0000256" key="3">
    <source>
        <dbReference type="ARBA" id="ARBA00023155"/>
    </source>
</evidence>
<dbReference type="Proteomes" id="UP001457282">
    <property type="component" value="Unassembled WGS sequence"/>
</dbReference>
<organism evidence="7 8">
    <name type="scientific">Rubus argutus</name>
    <name type="common">Southern blackberry</name>
    <dbReference type="NCBI Taxonomy" id="59490"/>
    <lineage>
        <taxon>Eukaryota</taxon>
        <taxon>Viridiplantae</taxon>
        <taxon>Streptophyta</taxon>
        <taxon>Embryophyta</taxon>
        <taxon>Tracheophyta</taxon>
        <taxon>Spermatophyta</taxon>
        <taxon>Magnoliopsida</taxon>
        <taxon>eudicotyledons</taxon>
        <taxon>Gunneridae</taxon>
        <taxon>Pentapetalae</taxon>
        <taxon>rosids</taxon>
        <taxon>fabids</taxon>
        <taxon>Rosales</taxon>
        <taxon>Rosaceae</taxon>
        <taxon>Rosoideae</taxon>
        <taxon>Rosoideae incertae sedis</taxon>
        <taxon>Rubus</taxon>
    </lineage>
</organism>
<dbReference type="PANTHER" id="PTHR45654:SF77">
    <property type="entry name" value="HOMEOBOX-LEUCINE ZIPPER PROTEIN MERISTEM L1"/>
    <property type="match status" value="1"/>
</dbReference>
<dbReference type="PANTHER" id="PTHR45654">
    <property type="entry name" value="HOMEOBOX-LEUCINE ZIPPER PROTEIN MERISTEM L1"/>
    <property type="match status" value="1"/>
</dbReference>
<dbReference type="GO" id="GO:0003677">
    <property type="term" value="F:DNA binding"/>
    <property type="evidence" value="ECO:0007669"/>
    <property type="project" value="UniProtKB-KW"/>
</dbReference>
<dbReference type="Gene3D" id="3.30.530.20">
    <property type="match status" value="1"/>
</dbReference>
<keyword evidence="5" id="KW-0539">Nucleus</keyword>
<dbReference type="SMART" id="SM00234">
    <property type="entry name" value="START"/>
    <property type="match status" value="1"/>
</dbReference>
<dbReference type="CDD" id="cd08875">
    <property type="entry name" value="START_ArGLABRA2_like"/>
    <property type="match status" value="1"/>
</dbReference>